<reference evidence="2 3" key="1">
    <citation type="submission" date="2023-02" db="EMBL/GenBank/DDBJ databases">
        <title>Genome sequence of Mucilaginibacter jinjuensis strain KACC 16571.</title>
        <authorList>
            <person name="Kim S."/>
            <person name="Heo J."/>
            <person name="Kwon S.-W."/>
        </authorList>
    </citation>
    <scope>NUCLEOTIDE SEQUENCE [LARGE SCALE GENOMIC DNA]</scope>
    <source>
        <strain evidence="2 3">KACC 16571</strain>
    </source>
</reference>
<proteinExistence type="predicted"/>
<dbReference type="Proteomes" id="UP001216139">
    <property type="component" value="Chromosome"/>
</dbReference>
<evidence type="ECO:0000256" key="1">
    <source>
        <dbReference type="SAM" id="SignalP"/>
    </source>
</evidence>
<feature type="signal peptide" evidence="1">
    <location>
        <begin position="1"/>
        <end position="28"/>
    </location>
</feature>
<organism evidence="2 3">
    <name type="scientific">Mucilaginibacter jinjuensis</name>
    <dbReference type="NCBI Taxonomy" id="1176721"/>
    <lineage>
        <taxon>Bacteria</taxon>
        <taxon>Pseudomonadati</taxon>
        <taxon>Bacteroidota</taxon>
        <taxon>Sphingobacteriia</taxon>
        <taxon>Sphingobacteriales</taxon>
        <taxon>Sphingobacteriaceae</taxon>
        <taxon>Mucilaginibacter</taxon>
    </lineage>
</organism>
<evidence type="ECO:0000313" key="3">
    <source>
        <dbReference type="Proteomes" id="UP001216139"/>
    </source>
</evidence>
<keyword evidence="1" id="KW-0732">Signal</keyword>
<accession>A0ABY7TB78</accession>
<sequence>MMKNITQYIAKALMVCLLSLCFGSVAFAQQDFTYSQYMNNQTPLNPAYSLLDQNGSLNALLRKQWTGIQGSPTTFIFNGSLPIEAINGSAGLVVMNDQFAVEHLTEINAFFAKSINLSEKTHLGVSLNAGIRNYVANYSSLDSNDPLFRDDVRQNKPNIGFGVMLYSDEYFLGVAVPELTFTSLGTASIQNNTYFRNHYNFSGAYLIDGGKDFKVKPAFLATYTKGIPFVANFSTTMYIKNVFGLGADYRTNNEMAGIVSFMFANFRLGYSYQFGTASNNIGGFNNSTNEITLTYRFGQHLEDINLL</sequence>
<evidence type="ECO:0000313" key="2">
    <source>
        <dbReference type="EMBL" id="WCT13191.1"/>
    </source>
</evidence>
<dbReference type="NCBIfam" id="TIGR03519">
    <property type="entry name" value="T9SS_PorP_fam"/>
    <property type="match status" value="1"/>
</dbReference>
<gene>
    <name evidence="2" type="ORF">PQO05_04500</name>
</gene>
<name>A0ABY7TB78_9SPHI</name>
<dbReference type="Pfam" id="PF11751">
    <property type="entry name" value="PorP_SprF"/>
    <property type="match status" value="1"/>
</dbReference>
<dbReference type="EMBL" id="CP117167">
    <property type="protein sequence ID" value="WCT13191.1"/>
    <property type="molecule type" value="Genomic_DNA"/>
</dbReference>
<feature type="chain" id="PRO_5046526594" evidence="1">
    <location>
        <begin position="29"/>
        <end position="307"/>
    </location>
</feature>
<keyword evidence="3" id="KW-1185">Reference proteome</keyword>
<dbReference type="RefSeq" id="WP_273631465.1">
    <property type="nucleotide sequence ID" value="NZ_CP117167.1"/>
</dbReference>
<dbReference type="InterPro" id="IPR019861">
    <property type="entry name" value="PorP/SprF_Bacteroidetes"/>
</dbReference>
<protein>
    <submittedName>
        <fullName evidence="2">PorP/SprF family type IX secretion system membrane protein</fullName>
    </submittedName>
</protein>